<feature type="compositionally biased region" description="Polar residues" evidence="5">
    <location>
        <begin position="322"/>
        <end position="335"/>
    </location>
</feature>
<proteinExistence type="predicted"/>
<feature type="compositionally biased region" description="Basic and acidic residues" evidence="5">
    <location>
        <begin position="157"/>
        <end position="170"/>
    </location>
</feature>
<feature type="compositionally biased region" description="Basic and acidic residues" evidence="5">
    <location>
        <begin position="539"/>
        <end position="550"/>
    </location>
</feature>
<keyword evidence="3" id="KW-0472">Membrane</keyword>
<feature type="compositionally biased region" description="Polar residues" evidence="5">
    <location>
        <begin position="352"/>
        <end position="366"/>
    </location>
</feature>
<dbReference type="Ensembl" id="ENSAMXT00000036077.1">
    <property type="protein sequence ID" value="ENSAMXP00000038394.1"/>
    <property type="gene ID" value="ENSAMXG00000038577.1"/>
</dbReference>
<keyword evidence="4" id="KW-0175">Coiled coil</keyword>
<dbReference type="PANTHER" id="PTHR28664:SF3">
    <property type="entry name" value="TIGHT JUNCTION-ASSOCIATED PROTEIN 1"/>
    <property type="match status" value="1"/>
</dbReference>
<dbReference type="InterPro" id="IPR043441">
    <property type="entry name" value="Tjap1/BEGAIN"/>
</dbReference>
<feature type="compositionally biased region" description="Polar residues" evidence="5">
    <location>
        <begin position="521"/>
        <end position="536"/>
    </location>
</feature>
<evidence type="ECO:0000256" key="2">
    <source>
        <dbReference type="ARBA" id="ARBA00022553"/>
    </source>
</evidence>
<dbReference type="PANTHER" id="PTHR28664">
    <property type="entry name" value="TIGHT JUNCTION-ASSOCIATED PROTEIN 1"/>
    <property type="match status" value="1"/>
</dbReference>
<feature type="coiled-coil region" evidence="4">
    <location>
        <begin position="416"/>
        <end position="450"/>
    </location>
</feature>
<feature type="compositionally biased region" description="Basic and acidic residues" evidence="5">
    <location>
        <begin position="367"/>
        <end position="376"/>
    </location>
</feature>
<reference evidence="7" key="1">
    <citation type="submission" date="2013-03" db="EMBL/GenBank/DDBJ databases">
        <authorList>
            <person name="Jeffery W."/>
            <person name="Warren W."/>
            <person name="Wilson R.K."/>
        </authorList>
    </citation>
    <scope>NUCLEOTIDE SEQUENCE</scope>
    <source>
        <strain evidence="7">female</strain>
    </source>
</reference>
<keyword evidence="2" id="KW-0597">Phosphoprotein</keyword>
<dbReference type="GO" id="GO:0007030">
    <property type="term" value="P:Golgi organization"/>
    <property type="evidence" value="ECO:0007669"/>
    <property type="project" value="TreeGrafter"/>
</dbReference>
<accession>A0A3B1JAQ8</accession>
<reference evidence="6" key="3">
    <citation type="submission" date="2025-08" db="UniProtKB">
        <authorList>
            <consortium name="Ensembl"/>
        </authorList>
    </citation>
    <scope>IDENTIFICATION</scope>
</reference>
<evidence type="ECO:0000256" key="5">
    <source>
        <dbReference type="SAM" id="MobiDB-lite"/>
    </source>
</evidence>
<reference evidence="7" key="2">
    <citation type="journal article" date="2014" name="Nat. Commun.">
        <title>The cavefish genome reveals candidate genes for eye loss.</title>
        <authorList>
            <person name="McGaugh S.E."/>
            <person name="Gross J.B."/>
            <person name="Aken B."/>
            <person name="Blin M."/>
            <person name="Borowsky R."/>
            <person name="Chalopin D."/>
            <person name="Hinaux H."/>
            <person name="Jeffery W.R."/>
            <person name="Keene A."/>
            <person name="Ma L."/>
            <person name="Minx P."/>
            <person name="Murphy D."/>
            <person name="O'Quin K.E."/>
            <person name="Retaux S."/>
            <person name="Rohner N."/>
            <person name="Searle S.M."/>
            <person name="Stahl B.A."/>
            <person name="Tabin C."/>
            <person name="Volff J.N."/>
            <person name="Yoshizawa M."/>
            <person name="Warren W.C."/>
        </authorList>
    </citation>
    <scope>NUCLEOTIDE SEQUENCE [LARGE SCALE GENOMIC DNA]</scope>
    <source>
        <strain evidence="7">female</strain>
    </source>
</reference>
<dbReference type="FunCoup" id="A0A3B1JAQ8">
    <property type="interactions" value="1"/>
</dbReference>
<evidence type="ECO:0000313" key="6">
    <source>
        <dbReference type="Ensembl" id="ENSAMXP00000038394.1"/>
    </source>
</evidence>
<feature type="compositionally biased region" description="Basic and acidic residues" evidence="5">
    <location>
        <begin position="45"/>
        <end position="58"/>
    </location>
</feature>
<feature type="compositionally biased region" description="Basic residues" evidence="5">
    <location>
        <begin position="19"/>
        <end position="35"/>
    </location>
</feature>
<protein>
    <submittedName>
        <fullName evidence="6">Si:ch211-276i12.4</fullName>
    </submittedName>
</protein>
<feature type="region of interest" description="Disordered" evidence="5">
    <location>
        <begin position="18"/>
        <end position="104"/>
    </location>
</feature>
<feature type="compositionally biased region" description="Polar residues" evidence="5">
    <location>
        <begin position="171"/>
        <end position="184"/>
    </location>
</feature>
<evidence type="ECO:0000256" key="3">
    <source>
        <dbReference type="ARBA" id="ARBA00023136"/>
    </source>
</evidence>
<evidence type="ECO:0000256" key="4">
    <source>
        <dbReference type="SAM" id="Coils"/>
    </source>
</evidence>
<dbReference type="InParanoid" id="A0A3B1JAQ8"/>
<feature type="region of interest" description="Disordered" evidence="5">
    <location>
        <begin position="322"/>
        <end position="391"/>
    </location>
</feature>
<dbReference type="Proteomes" id="UP000018467">
    <property type="component" value="Unassembled WGS sequence"/>
</dbReference>
<dbReference type="Bgee" id="ENSAMXG00000038577">
    <property type="expression patterns" value="Expressed in camera-type eye and 4 other cell types or tissues"/>
</dbReference>
<organism evidence="6 7">
    <name type="scientific">Astyanax mexicanus</name>
    <name type="common">Blind cave fish</name>
    <name type="synonym">Astyanax fasciatus mexicanus</name>
    <dbReference type="NCBI Taxonomy" id="7994"/>
    <lineage>
        <taxon>Eukaryota</taxon>
        <taxon>Metazoa</taxon>
        <taxon>Chordata</taxon>
        <taxon>Craniata</taxon>
        <taxon>Vertebrata</taxon>
        <taxon>Euteleostomi</taxon>
        <taxon>Actinopterygii</taxon>
        <taxon>Neopterygii</taxon>
        <taxon>Teleostei</taxon>
        <taxon>Ostariophysi</taxon>
        <taxon>Characiformes</taxon>
        <taxon>Characoidei</taxon>
        <taxon>Acestrorhamphidae</taxon>
        <taxon>Acestrorhamphinae</taxon>
        <taxon>Astyanax</taxon>
    </lineage>
</organism>
<reference evidence="6" key="4">
    <citation type="submission" date="2025-09" db="UniProtKB">
        <authorList>
            <consortium name="Ensembl"/>
        </authorList>
    </citation>
    <scope>IDENTIFICATION</scope>
</reference>
<dbReference type="GeneTree" id="ENSGT00940000167701"/>
<dbReference type="AlphaFoldDB" id="A0A3B1JAQ8"/>
<evidence type="ECO:0000313" key="7">
    <source>
        <dbReference type="Proteomes" id="UP000018467"/>
    </source>
</evidence>
<feature type="compositionally biased region" description="Low complexity" evidence="5">
    <location>
        <begin position="84"/>
        <end position="104"/>
    </location>
</feature>
<evidence type="ECO:0000256" key="1">
    <source>
        <dbReference type="ARBA" id="ARBA00004170"/>
    </source>
</evidence>
<sequence length="718" mass="81031">MEKYFTPVCGSSEDELKLQKHQRHGLHHHVQHRHPNQNQYRGPHRLSDTHGLHQHDYPSHTLYHRNHASSVGQNSRQNTLSRASTSSLSSSSSSSSSPWTSEPSLDNERYLLQNKPQHSLSCSNIPEARHKFQDEESEDLDFDQTDSAVFSHHRHQQEHPQKIGKSEKQRQGLTQRQKPSQLRRGQSRSEERLEQSPRAVRKAHPIEPGPLYKTTSLGQNLAFNESTTGAAARGMAGPKRAVSSIQLPSKGILKNKDEGQLQGNFRKSKSMEVLSTRVQVTGQRKQSTVETVKADVLKGKLDFSAFLDEITMQVISPSRLSSFGITRSPTQTSPKMSHEEHRQPTKAATAGQERTQSITKQHSSKPTRSDEIRKGMDSNSPSHSHRKDSASIEDRALLEQYNKELHENLLQAVACIENMEGELQCSKAELNSFKEKYKRLQENYSSCQQANIVIEQKLQSVVDSMNSERKYHMHRIMELTKQLDAAKNTIISLENINVPCLIKELLDKHFDSQEAVRSFLLSPSSPAQSDTDQSNRALGLRDNKSPAGREEEQESDWFFSAQRGLSDRQQHVTAFLPWTESQDPWTVSEKTVVDEHKATLHPKPEDSNLPFTVADISQAIYRKITDEKSKGEDSMVTVHHLGLETDMHSGSMWRANDVPANPYSLEDTGTNRAAGVQRIDTSSVNSRKDSNEVTYISAQKMLDDFMSQIPSPVQEGPL</sequence>
<feature type="compositionally biased region" description="Polar residues" evidence="5">
    <location>
        <begin position="68"/>
        <end position="83"/>
    </location>
</feature>
<name>A0A3B1JAQ8_ASTMX</name>
<keyword evidence="7" id="KW-1185">Reference proteome</keyword>
<comment type="subcellular location">
    <subcellularLocation>
        <location evidence="1">Membrane</location>
        <topology evidence="1">Peripheral membrane protein</topology>
    </subcellularLocation>
</comment>
<feature type="region of interest" description="Disordered" evidence="5">
    <location>
        <begin position="150"/>
        <end position="218"/>
    </location>
</feature>
<dbReference type="GO" id="GO:0005802">
    <property type="term" value="C:trans-Golgi network"/>
    <property type="evidence" value="ECO:0007669"/>
    <property type="project" value="TreeGrafter"/>
</dbReference>
<feature type="region of interest" description="Disordered" evidence="5">
    <location>
        <begin position="521"/>
        <end position="555"/>
    </location>
</feature>
<dbReference type="GO" id="GO:0016020">
    <property type="term" value="C:membrane"/>
    <property type="evidence" value="ECO:0007669"/>
    <property type="project" value="UniProtKB-SubCell"/>
</dbReference>